<evidence type="ECO:0008006" key="3">
    <source>
        <dbReference type="Google" id="ProtNLM"/>
    </source>
</evidence>
<sequence length="52" mass="5789">MVRKSLEPGQSVSVAARRNGINANQLFLWSKLYQEAACRQSAPVKPSFRPLS</sequence>
<evidence type="ECO:0000313" key="2">
    <source>
        <dbReference type="Proteomes" id="UP000016702"/>
    </source>
</evidence>
<protein>
    <recommendedName>
        <fullName evidence="3">Transposase</fullName>
    </recommendedName>
</protein>
<gene>
    <name evidence="1" type="ORF">PP4_30080</name>
</gene>
<dbReference type="SUPFAM" id="SSF48295">
    <property type="entry name" value="TrpR-like"/>
    <property type="match status" value="1"/>
</dbReference>
<name>A0ABN5UNQ7_PSEPU</name>
<dbReference type="Proteomes" id="UP000016702">
    <property type="component" value="Chromosome"/>
</dbReference>
<proteinExistence type="predicted"/>
<dbReference type="Pfam" id="PF01527">
    <property type="entry name" value="HTH_Tnp_1"/>
    <property type="match status" value="1"/>
</dbReference>
<dbReference type="InterPro" id="IPR002514">
    <property type="entry name" value="Transposase_8"/>
</dbReference>
<dbReference type="EMBL" id="AP013070">
    <property type="protein sequence ID" value="BAN54861.1"/>
    <property type="molecule type" value="Genomic_DNA"/>
</dbReference>
<evidence type="ECO:0000313" key="1">
    <source>
        <dbReference type="EMBL" id="BAN54861.1"/>
    </source>
</evidence>
<keyword evidence="2" id="KW-1185">Reference proteome</keyword>
<organism evidence="1 2">
    <name type="scientific">Pseudomonas putida NBRC 14164</name>
    <dbReference type="NCBI Taxonomy" id="1211579"/>
    <lineage>
        <taxon>Bacteria</taxon>
        <taxon>Pseudomonadati</taxon>
        <taxon>Pseudomonadota</taxon>
        <taxon>Gammaproteobacteria</taxon>
        <taxon>Pseudomonadales</taxon>
        <taxon>Pseudomonadaceae</taxon>
        <taxon>Pseudomonas</taxon>
    </lineage>
</organism>
<accession>A0ABN5UNQ7</accession>
<reference evidence="1 2" key="1">
    <citation type="journal article" date="2014" name="Genome Announc.">
        <title>The Complete Genome Sequence of Pseudomonas putida NBRC 14164T Confirms High Intraspecies Variation.</title>
        <authorList>
            <person name="Ohji S."/>
            <person name="Yamazoe A."/>
            <person name="Hosoyama A."/>
            <person name="Tsuchikane K."/>
            <person name="Ezaki T."/>
            <person name="Fujita N."/>
        </authorList>
    </citation>
    <scope>NUCLEOTIDE SEQUENCE [LARGE SCALE GENOMIC DNA]</scope>
    <source>
        <strain evidence="1 2">NBRC 14164</strain>
    </source>
</reference>
<dbReference type="InterPro" id="IPR010921">
    <property type="entry name" value="Trp_repressor/repl_initiator"/>
</dbReference>